<evidence type="ECO:0000256" key="1">
    <source>
        <dbReference type="SAM" id="MobiDB-lite"/>
    </source>
</evidence>
<evidence type="ECO:0000313" key="2">
    <source>
        <dbReference type="EMBL" id="TFY73731.1"/>
    </source>
</evidence>
<proteinExistence type="predicted"/>
<dbReference type="AlphaFoldDB" id="A0A4Y9ZIR5"/>
<reference evidence="2 3" key="1">
    <citation type="submission" date="2019-02" db="EMBL/GenBank/DDBJ databases">
        <title>Genome sequencing of the rare red list fungi Hericium alpestre (H. flagellum).</title>
        <authorList>
            <person name="Buettner E."/>
            <person name="Kellner H."/>
        </authorList>
    </citation>
    <scope>NUCLEOTIDE SEQUENCE [LARGE SCALE GENOMIC DNA]</scope>
    <source>
        <strain evidence="2 3">DSM 108284</strain>
    </source>
</reference>
<gene>
    <name evidence="2" type="ORF">EWM64_g10281</name>
</gene>
<name>A0A4Y9ZIR5_9AGAM</name>
<comment type="caution">
    <text evidence="2">The sequence shown here is derived from an EMBL/GenBank/DDBJ whole genome shotgun (WGS) entry which is preliminary data.</text>
</comment>
<evidence type="ECO:0000313" key="3">
    <source>
        <dbReference type="Proteomes" id="UP000298061"/>
    </source>
</evidence>
<dbReference type="Proteomes" id="UP000298061">
    <property type="component" value="Unassembled WGS sequence"/>
</dbReference>
<protein>
    <submittedName>
        <fullName evidence="2">Uncharacterized protein</fullName>
    </submittedName>
</protein>
<sequence length="491" mass="52808">MQYAAAKCDVLLDVLDQWREDIMERDEPHSLLPPSSILPDAAVEKLAKLALPLSRENIEQFLTPQWPLWAKYEEELTSLLLRVNVYTESSSDEALVTPESEPDARRKRARSDSTSQVMDRGEVSDCELPAEHLPKRARIAPAIVVDTPPALFVNPGVAFQVNVQPIELHAMPLTSFLHATLRAPAVNPNHAQAFLSPLPPCLPSTLPAAPAVRALSSAQSSRMAEDEHQVPLMLSAASTVQPMLPSQYVYHHYGIPPTAPPPTGPPPTAPHAYGIPPDMSFQYGVSASASPPVTPRSYSIPSSMSRTYGTSPSAPPPAMPHTYYGITPSMSHGAYGVSPSALPPAEPHTYHMLPDVSHIYGVSLSALPPAVPGAYGVPPNMSRTYGVLPSVPLPAMPHTYGVPSRMYAVSSAAPQMYSISPAAPLSAAPLSAGHPVPPPSMPHTYSIPHAMPETYGFPPHHASSHHAWYTLEPSNIDMPELVLDTSAQFHP</sequence>
<organism evidence="2 3">
    <name type="scientific">Hericium alpestre</name>
    <dbReference type="NCBI Taxonomy" id="135208"/>
    <lineage>
        <taxon>Eukaryota</taxon>
        <taxon>Fungi</taxon>
        <taxon>Dikarya</taxon>
        <taxon>Basidiomycota</taxon>
        <taxon>Agaricomycotina</taxon>
        <taxon>Agaricomycetes</taxon>
        <taxon>Russulales</taxon>
        <taxon>Hericiaceae</taxon>
        <taxon>Hericium</taxon>
    </lineage>
</organism>
<dbReference type="EMBL" id="SFCI01002594">
    <property type="protein sequence ID" value="TFY73731.1"/>
    <property type="molecule type" value="Genomic_DNA"/>
</dbReference>
<feature type="region of interest" description="Disordered" evidence="1">
    <location>
        <begin position="91"/>
        <end position="122"/>
    </location>
</feature>
<keyword evidence="3" id="KW-1185">Reference proteome</keyword>
<accession>A0A4Y9ZIR5</accession>